<dbReference type="SMART" id="SM00323">
    <property type="entry name" value="RasGAP"/>
    <property type="match status" value="1"/>
</dbReference>
<dbReference type="InterPro" id="IPR023152">
    <property type="entry name" value="RasGAP_CS"/>
</dbReference>
<accession>A0A8H3TMH9</accession>
<evidence type="ECO:0000256" key="2">
    <source>
        <dbReference type="SAM" id="MobiDB-lite"/>
    </source>
</evidence>
<comment type="caution">
    <text evidence="4">The sequence shown here is derived from an EMBL/GenBank/DDBJ whole genome shotgun (WGS) entry which is preliminary data.</text>
</comment>
<dbReference type="GO" id="GO:0005096">
    <property type="term" value="F:GTPase activator activity"/>
    <property type="evidence" value="ECO:0007669"/>
    <property type="project" value="UniProtKB-KW"/>
</dbReference>
<dbReference type="Gene3D" id="1.10.506.10">
    <property type="entry name" value="GTPase Activation - p120gap, domain 1"/>
    <property type="match status" value="2"/>
</dbReference>
<evidence type="ECO:0000259" key="3">
    <source>
        <dbReference type="PROSITE" id="PS50018"/>
    </source>
</evidence>
<sequence>MPSFSFSNPLTGRKVTSPATSEPPSHANGGKAHKSKLSNSPAVPVSSSHPSSSRLDKTLAGVERQSSNAAFYARQSMSASSSTQDVRLASFNSGPMSVAAVGRKNIAGLTGEQKIVTVLINRLVSKLPATTGSNLGATEADPIVQQTIAALETLSETKIALVANGLTAVLEGFIPQTANLALANVPVHVLQSQYLILKALQHCTTAYWKYHHERNPTTPGHPFRPELRGYPQTWPSPPSIDENLARFMVNILLLYVRMTTYEVTAVQPGARGRTAPVPGTFGIKGENDQTPMGRSMLRFLHGFSTSADLGLKYRTEKGMEGKDDSEGPGGLMIASDGTEAISPPLSPGLNRSPRLGQRRPQSIHSVSSVASRSGSASASSLMCEIARQAGKVFYFLSSASWNVVHGKIKSTLVKLAQSNQDHPDAVEIRMLEWVNLDQAKLSLIIKDFAMYFSHIRRSVQPALAVAVHSAIWNWIEAYPADFILLHQKSKRIDSGAESLFDVVHSISSAGDSPSKAKAYWPTLAALLLLCPDILDKATHGEAGSSATKKAIGFLDTLRKSGKASSVDEPTLLCYVDFCKAGSIIPLGNHRYALHDHIQDVRADFQERLLHDDSLMELLDINLLICGFVALHRSRFLDSRAWSPMLAFLKEGRSLRCRKVIAHSTLILILESDNQPHAPPLVELQNAAAPFFRAWLTECIGHWTSDSNWKPTYFVDLNIFDSPTYMAREKMLLDAILKVYAAQPAFAFDDAGNGTSSLGVSTLLTCLSKAAFHLRSPETARDCERCLLALQSWIFASSGAEAEEYQLAVSLVSARLLHEACRFVGQSLYTSGQDKDHARMIYRLVEQAILTAKAGRLLASRRHTADLWHDLAKSEMLVDIILVTSLLSPDFEMNARTIKSLGLLAKYRLDTAQSVDRDMKIMRESVSSVFEHMHENLQGIFGKIQQQNLIRNAFKSFAQPCAAARTLWQLLFSRFAALTTRIVDSVELRMAADRHEGIPSLNSYESGLWKNLGLFLASTSDVCCAINQMIEVPQEWVPEDRAVGTVPEFVETLVDLFVADSEQVRESTKQVAGEISIRHLNLLINQIRSLMEHSFTDGRVNRSDPFDYLVATSMGTLRVLMQRDLEEKFSSDLAQNPDFGSLICLLAEYVNVLPFGPIAHRCKLELGRIVTRIGDKLAAEPVKRERLFANIQSWTSQALKEAGHSSFRDLSHIQQCEDDVILLNGLVQLSAAMSEDNMTEKQAYCSTKTLSDAEFYGRFIQRINQETAEHRSVYAFRMMEQAQAVLNNLIAANGNDCLGQCLEMTMSQKAGLRYPFLQAMTVILKEKTTKNLVLKRRKSDSVSRPFTKTLMQRNHILVQAIASTAMLQDIDILAAVLYRIYIREGGVYSLLHGLLEQEVRSTENQLQLFRTNSIVTRVITQHVRKSGFAYFRNLLLPTVAAVSEIKHETEQEDITALVIDLLNRIVKIQDVPSSLRHTFHLVSTATLCKFEASRHAVSSFFFLRVLCPALVSPERFDIIVEDDRGRLLLLKMGKILLNIANVQAFGAKDPQLAVYNDLLAAKYQEIVDFLTELGASWPEPASSLNSPEKTLIRSDADVDEEFIAFYVIEHLSEIVQVNGIDVAHLQTITRSVQQRYTRRIKTNASTQASAYTEFMKRSPGRSPAHEKVFFRGHASSNESREVFYLILGSGQVAFNDAFLWHILKTLEGCGDFDLVLDLTRSNSTQTPRMTFLEKLLELCPKTLNKLKTIVLFQPNLESPRLLMNAYMLFRVLGVTSSARIFAAATLSQLIEHVPMASMRLSRETLVVSEAAKVTQEDVSYEVNDGRLLPVTIAFKNNIFVLQTTAKQELLPFDGVSSELVAVFSVGDFDDSVQSRLRGQGSEAVIQQFKETRKTSMAGFRRKYELRENKGQSSVAVAVLASALFNLVATNSTKTQRAAVDLLRAGENCFQFGLGGDTPKYEDVQTFSSSVATASKVGSRLIKLVPHLCLGMSLEFLKALGHIDGEHRLSLISLSTPWFEQCVEVVQPFNSTYVANMASMREIAKSLIELTISQEEHWSAWLEPLWRALSHAPDDIMDMILGEMLSVLQESAIGINAWQGLQAALRSFSANGLLVKLASRLRKKIAATYTNTCPALTDSAAWPEISSLLQATFLRISASIPQSDLFVALPDIIYALIMTAGLGSEKVRTCAHSLACRVIELCIEEKPDVTSDLTLEAQSEAILDCYGLVPSKTPDSPYVMVAKTEKLCAFLLSVLAHSAPSLDLQNVWLARLQSLWTSNSFQYNPAVQQRALVALGTLISGARPGEVEDDFMYQLLVAIHNTLAQPVSPVSDMLLISMLRCVTHVISGVSLESRYGGASTFWLGLGILQTGRLPLISAAIDLLVAALKQAEKTGLVEAGIQQLFLAHRPRDVAVLKLDAYTGVDFESEITFTFSVAALVYRGMRLEATRVATKEVFGLLMTPGLKNRNTQLGFVPPQCLAYFLCRYSVKNNNAERRSLVELTCGKGTFDRVANHANVFPLLDIPDSPTAIMVIALLFGMLRAAELEHERVMLLTTLAEAARQLPEIMAIWQTHVHTELVNYLLHSSNPQILLAVNSILTVVGHSSARDELADNASRVSKDTKTSADSDLDAIATLRDLKMACLHYMGAFRFDNDKMANISVLVSQLVAP</sequence>
<feature type="region of interest" description="Disordered" evidence="2">
    <location>
        <begin position="318"/>
        <end position="369"/>
    </location>
</feature>
<proteinExistence type="predicted"/>
<keyword evidence="1" id="KW-0343">GTPase activation</keyword>
<evidence type="ECO:0000256" key="1">
    <source>
        <dbReference type="ARBA" id="ARBA00022468"/>
    </source>
</evidence>
<reference evidence="4" key="1">
    <citation type="submission" date="2020-07" db="EMBL/GenBank/DDBJ databases">
        <title>Draft Genome Sequence of a Deep-Sea Yeast, Naganishia (Cryptococcus) liquefaciens strain N6.</title>
        <authorList>
            <person name="Han Y.W."/>
            <person name="Kajitani R."/>
            <person name="Morimoto H."/>
            <person name="Parhat M."/>
            <person name="Tsubouchi H."/>
            <person name="Bakenova O."/>
            <person name="Ogata M."/>
            <person name="Argunhan B."/>
            <person name="Aoki R."/>
            <person name="Kajiwara S."/>
            <person name="Itoh T."/>
            <person name="Iwasaki H."/>
        </authorList>
    </citation>
    <scope>NUCLEOTIDE SEQUENCE</scope>
    <source>
        <strain evidence="4">N6</strain>
    </source>
</reference>
<dbReference type="Pfam" id="PF00616">
    <property type="entry name" value="RasGAP"/>
    <property type="match status" value="1"/>
</dbReference>
<dbReference type="SUPFAM" id="SSF48350">
    <property type="entry name" value="GTPase activation domain, GAP"/>
    <property type="match status" value="1"/>
</dbReference>
<feature type="compositionally biased region" description="Polar residues" evidence="2">
    <location>
        <begin position="1"/>
        <end position="10"/>
    </location>
</feature>
<feature type="compositionally biased region" description="Low complexity" evidence="2">
    <location>
        <begin position="38"/>
        <end position="53"/>
    </location>
</feature>
<dbReference type="PROSITE" id="PS00509">
    <property type="entry name" value="RAS_GTPASE_ACTIV_1"/>
    <property type="match status" value="1"/>
</dbReference>
<dbReference type="InterPro" id="IPR008936">
    <property type="entry name" value="Rho_GTPase_activation_prot"/>
</dbReference>
<feature type="region of interest" description="Disordered" evidence="2">
    <location>
        <begin position="1"/>
        <end position="57"/>
    </location>
</feature>
<dbReference type="InterPro" id="IPR039360">
    <property type="entry name" value="Ras_GTPase"/>
</dbReference>
<evidence type="ECO:0000313" key="4">
    <source>
        <dbReference type="EMBL" id="GHJ83836.1"/>
    </source>
</evidence>
<gene>
    <name evidence="4" type="ORF">NliqN6_0238</name>
</gene>
<dbReference type="OrthoDB" id="28245at2759"/>
<dbReference type="EMBL" id="BLZA01000005">
    <property type="protein sequence ID" value="GHJ83836.1"/>
    <property type="molecule type" value="Genomic_DNA"/>
</dbReference>
<evidence type="ECO:0000313" key="5">
    <source>
        <dbReference type="Proteomes" id="UP000620104"/>
    </source>
</evidence>
<dbReference type="InterPro" id="IPR016024">
    <property type="entry name" value="ARM-type_fold"/>
</dbReference>
<dbReference type="InterPro" id="IPR001936">
    <property type="entry name" value="RasGAP_dom"/>
</dbReference>
<name>A0A8H3TMH9_9TREE</name>
<dbReference type="Gene3D" id="3.40.525.10">
    <property type="entry name" value="CRAL-TRIO lipid binding domain"/>
    <property type="match status" value="1"/>
</dbReference>
<dbReference type="PANTHER" id="PTHR10194">
    <property type="entry name" value="RAS GTPASE-ACTIVATING PROTEINS"/>
    <property type="match status" value="1"/>
</dbReference>
<keyword evidence="5" id="KW-1185">Reference proteome</keyword>
<organism evidence="4 5">
    <name type="scientific">Naganishia liquefaciens</name>
    <dbReference type="NCBI Taxonomy" id="104408"/>
    <lineage>
        <taxon>Eukaryota</taxon>
        <taxon>Fungi</taxon>
        <taxon>Dikarya</taxon>
        <taxon>Basidiomycota</taxon>
        <taxon>Agaricomycotina</taxon>
        <taxon>Tremellomycetes</taxon>
        <taxon>Filobasidiales</taxon>
        <taxon>Filobasidiaceae</taxon>
        <taxon>Naganishia</taxon>
    </lineage>
</organism>
<dbReference type="InterPro" id="IPR036865">
    <property type="entry name" value="CRAL-TRIO_dom_sf"/>
</dbReference>
<feature type="domain" description="Ras-GAP" evidence="3">
    <location>
        <begin position="1368"/>
        <end position="1540"/>
    </location>
</feature>
<protein>
    <recommendedName>
        <fullName evidence="3">Ras-GAP domain-containing protein</fullName>
    </recommendedName>
</protein>
<dbReference type="Proteomes" id="UP000620104">
    <property type="component" value="Unassembled WGS sequence"/>
</dbReference>
<dbReference type="SUPFAM" id="SSF48371">
    <property type="entry name" value="ARM repeat"/>
    <property type="match status" value="1"/>
</dbReference>
<dbReference type="PROSITE" id="PS50018">
    <property type="entry name" value="RAS_GTPASE_ACTIV_2"/>
    <property type="match status" value="1"/>
</dbReference>